<feature type="domain" description="AB hydrolase-1" evidence="1">
    <location>
        <begin position="73"/>
        <end position="296"/>
    </location>
</feature>
<dbReference type="InterPro" id="IPR050228">
    <property type="entry name" value="Carboxylesterase_BioH"/>
</dbReference>
<dbReference type="PANTHER" id="PTHR43194:SF2">
    <property type="entry name" value="PEROXISOMAL MEMBRANE PROTEIN LPX1"/>
    <property type="match status" value="1"/>
</dbReference>
<dbReference type="Proteomes" id="UP000249495">
    <property type="component" value="Chromosome 1"/>
</dbReference>
<dbReference type="SUPFAM" id="SSF53474">
    <property type="entry name" value="alpha/beta-Hydrolases"/>
    <property type="match status" value="1"/>
</dbReference>
<proteinExistence type="predicted"/>
<dbReference type="Pfam" id="PF12697">
    <property type="entry name" value="Abhydrolase_6"/>
    <property type="match status" value="1"/>
</dbReference>
<dbReference type="EMBL" id="LS483343">
    <property type="protein sequence ID" value="SQF40625.1"/>
    <property type="molecule type" value="Genomic_DNA"/>
</dbReference>
<dbReference type="KEGG" id="sfer:NCTC12278_01197"/>
<accession>A0A2X3VSD3</accession>
<dbReference type="RefSeq" id="WP_018030049.1">
    <property type="nucleotide sequence ID" value="NZ_LS483343.1"/>
</dbReference>
<dbReference type="PANTHER" id="PTHR43194">
    <property type="entry name" value="HYDROLASE ALPHA/BETA FOLD FAMILY"/>
    <property type="match status" value="1"/>
</dbReference>
<evidence type="ECO:0000313" key="2">
    <source>
        <dbReference type="EMBL" id="SQF40625.1"/>
    </source>
</evidence>
<dbReference type="STRING" id="1123303.GCA_000372425_00720"/>
<gene>
    <name evidence="2" type="ORF">NCTC12278_01197</name>
</gene>
<evidence type="ECO:0000313" key="3">
    <source>
        <dbReference type="Proteomes" id="UP000249495"/>
    </source>
</evidence>
<keyword evidence="3" id="KW-1185">Reference proteome</keyword>
<reference evidence="2 3" key="1">
    <citation type="submission" date="2018-06" db="EMBL/GenBank/DDBJ databases">
        <authorList>
            <consortium name="Pathogen Informatics"/>
            <person name="Doyle S."/>
        </authorList>
    </citation>
    <scope>NUCLEOTIDE SEQUENCE [LARGE SCALE GENOMIC DNA]</scope>
    <source>
        <strain evidence="2 3">NCTC12278</strain>
    </source>
</reference>
<organism evidence="2 3">
    <name type="scientific">Streptococcus ferus</name>
    <dbReference type="NCBI Taxonomy" id="1345"/>
    <lineage>
        <taxon>Bacteria</taxon>
        <taxon>Bacillati</taxon>
        <taxon>Bacillota</taxon>
        <taxon>Bacilli</taxon>
        <taxon>Lactobacillales</taxon>
        <taxon>Streptococcaceae</taxon>
        <taxon>Streptococcus</taxon>
    </lineage>
</organism>
<dbReference type="Gene3D" id="3.40.50.1820">
    <property type="entry name" value="alpha/beta hydrolase"/>
    <property type="match status" value="1"/>
</dbReference>
<dbReference type="AlphaFoldDB" id="A0A2X3VSD3"/>
<dbReference type="InterPro" id="IPR029058">
    <property type="entry name" value="AB_hydrolase_fold"/>
</dbReference>
<name>A0A2X3VSD3_9STRE</name>
<sequence length="312" mass="35244">MTYATQTTWKEIMKTLPADYQFTASYQPEEEWWDYKGHRLHLDTFRNPAAPAKIIAFHGVGTNGRQISMILGGPQSKNGYETIMIDMPTYGVSQVHNRKNVTYDDWVEIGAALIDRELARDNRPIFLYGLSAGGMETYHVAARNPKVKGIIGMTFLDQKDQIVRDQTTSHVLMGRIGVPMLTLGKALGLGRLQLPMWFASKMSALVNDKDLLKVFMKDKTSAGNLASINFLQSYMNYVPEIAPKDFDIAPVLLTQPDADKWTPYELSRPVLDQISKVPVEVVQLPNGGHYPVEHQALRVMNDSIDRFIKRNL</sequence>
<dbReference type="InterPro" id="IPR000073">
    <property type="entry name" value="AB_hydrolase_1"/>
</dbReference>
<evidence type="ECO:0000259" key="1">
    <source>
        <dbReference type="Pfam" id="PF12697"/>
    </source>
</evidence>
<dbReference type="OrthoDB" id="1376138at2"/>
<protein>
    <submittedName>
        <fullName evidence="2">Predicted esterase</fullName>
    </submittedName>
</protein>